<dbReference type="Proteomes" id="UP001499994">
    <property type="component" value="Unassembled WGS sequence"/>
</dbReference>
<accession>A0ABP7L1N3</accession>
<reference evidence="2" key="1">
    <citation type="journal article" date="2019" name="Int. J. Syst. Evol. Microbiol.">
        <title>The Global Catalogue of Microorganisms (GCM) 10K type strain sequencing project: providing services to taxonomists for standard genome sequencing and annotation.</title>
        <authorList>
            <consortium name="The Broad Institute Genomics Platform"/>
            <consortium name="The Broad Institute Genome Sequencing Center for Infectious Disease"/>
            <person name="Wu L."/>
            <person name="Ma J."/>
        </authorList>
    </citation>
    <scope>NUCLEOTIDE SEQUENCE [LARGE SCALE GENOMIC DNA]</scope>
    <source>
        <strain evidence="2">JCM 17201</strain>
    </source>
</reference>
<protein>
    <submittedName>
        <fullName evidence="1">Uncharacterized protein</fullName>
    </submittedName>
</protein>
<organism evidence="1 2">
    <name type="scientific">Gibbsiella dentisursi</name>
    <dbReference type="NCBI Taxonomy" id="796890"/>
    <lineage>
        <taxon>Bacteria</taxon>
        <taxon>Pseudomonadati</taxon>
        <taxon>Pseudomonadota</taxon>
        <taxon>Gammaproteobacteria</taxon>
        <taxon>Enterobacterales</taxon>
        <taxon>Yersiniaceae</taxon>
        <taxon>Gibbsiella</taxon>
    </lineage>
</organism>
<evidence type="ECO:0000313" key="2">
    <source>
        <dbReference type="Proteomes" id="UP001499994"/>
    </source>
</evidence>
<dbReference type="EMBL" id="BAABDG010000002">
    <property type="protein sequence ID" value="GAA3893301.1"/>
    <property type="molecule type" value="Genomic_DNA"/>
</dbReference>
<comment type="caution">
    <text evidence="1">The sequence shown here is derived from an EMBL/GenBank/DDBJ whole genome shotgun (WGS) entry which is preliminary data.</text>
</comment>
<name>A0ABP7L1N3_9GAMM</name>
<keyword evidence="2" id="KW-1185">Reference proteome</keyword>
<sequence>MGKRVRDTVKDQISKFELIPKKQLKSKNKKRANTIPLIESEIKNHYISIQ</sequence>
<proteinExistence type="predicted"/>
<gene>
    <name evidence="1" type="ORF">GCM10022405_18490</name>
</gene>
<evidence type="ECO:0000313" key="1">
    <source>
        <dbReference type="EMBL" id="GAA3893301.1"/>
    </source>
</evidence>